<dbReference type="NCBIfam" id="TIGR00761">
    <property type="entry name" value="argB"/>
    <property type="match status" value="1"/>
</dbReference>
<dbReference type="GO" id="GO:0005524">
    <property type="term" value="F:ATP binding"/>
    <property type="evidence" value="ECO:0007669"/>
    <property type="project" value="UniProtKB-KW"/>
</dbReference>
<dbReference type="InterPro" id="IPR001048">
    <property type="entry name" value="Asp/Glu/Uridylate_kinase"/>
</dbReference>
<evidence type="ECO:0000256" key="9">
    <source>
        <dbReference type="ARBA" id="ARBA00022840"/>
    </source>
</evidence>
<dbReference type="InterPro" id="IPR036393">
    <property type="entry name" value="AceGlu_kinase-like_sf"/>
</dbReference>
<evidence type="ECO:0000259" key="13">
    <source>
        <dbReference type="Pfam" id="PF00696"/>
    </source>
</evidence>
<dbReference type="PANTHER" id="PTHR23342">
    <property type="entry name" value="N-ACETYLGLUTAMATE SYNTHASE"/>
    <property type="match status" value="1"/>
</dbReference>
<evidence type="ECO:0000256" key="3">
    <source>
        <dbReference type="ARBA" id="ARBA00021197"/>
    </source>
</evidence>
<name>A0A4R6UFM1_9GAMM</name>
<keyword evidence="4" id="KW-0055">Arginine biosynthesis</keyword>
<dbReference type="Gene3D" id="3.40.1160.10">
    <property type="entry name" value="Acetylglutamate kinase-like"/>
    <property type="match status" value="1"/>
</dbReference>
<dbReference type="PANTHER" id="PTHR23342:SF0">
    <property type="entry name" value="N-ACETYLGLUTAMATE SYNTHASE, MITOCHONDRIAL"/>
    <property type="match status" value="1"/>
</dbReference>
<keyword evidence="15" id="KW-1185">Reference proteome</keyword>
<dbReference type="RefSeq" id="WP_133592820.1">
    <property type="nucleotide sequence ID" value="NZ_CP037953.1"/>
</dbReference>
<comment type="caution">
    <text evidence="14">The sequence shown here is derived from an EMBL/GenBank/DDBJ whole genome shotgun (WGS) entry which is preliminary data.</text>
</comment>
<dbReference type="GO" id="GO:0006526">
    <property type="term" value="P:L-arginine biosynthetic process"/>
    <property type="evidence" value="ECO:0007669"/>
    <property type="project" value="UniProtKB-KW"/>
</dbReference>
<dbReference type="Pfam" id="PF00696">
    <property type="entry name" value="AA_kinase"/>
    <property type="match status" value="1"/>
</dbReference>
<evidence type="ECO:0000256" key="8">
    <source>
        <dbReference type="ARBA" id="ARBA00022777"/>
    </source>
</evidence>
<gene>
    <name evidence="14" type="ORF">EV696_12111</name>
</gene>
<keyword evidence="6" id="KW-0808">Transferase</keyword>
<dbReference type="AlphaFoldDB" id="A0A4R6UFM1"/>
<dbReference type="EC" id="2.7.2.8" evidence="2"/>
<dbReference type="GO" id="GO:0005737">
    <property type="term" value="C:cytoplasm"/>
    <property type="evidence" value="ECO:0007669"/>
    <property type="project" value="InterPro"/>
</dbReference>
<evidence type="ECO:0000256" key="1">
    <source>
        <dbReference type="ARBA" id="ARBA00004828"/>
    </source>
</evidence>
<organism evidence="14 15">
    <name type="scientific">Permianibacter aggregans</name>
    <dbReference type="NCBI Taxonomy" id="1510150"/>
    <lineage>
        <taxon>Bacteria</taxon>
        <taxon>Pseudomonadati</taxon>
        <taxon>Pseudomonadota</taxon>
        <taxon>Gammaproteobacteria</taxon>
        <taxon>Pseudomonadales</taxon>
        <taxon>Pseudomonadaceae</taxon>
        <taxon>Permianibacter</taxon>
    </lineage>
</organism>
<evidence type="ECO:0000256" key="12">
    <source>
        <dbReference type="ARBA" id="ARBA00048141"/>
    </source>
</evidence>
<evidence type="ECO:0000256" key="7">
    <source>
        <dbReference type="ARBA" id="ARBA00022741"/>
    </source>
</evidence>
<dbReference type="GO" id="GO:0003991">
    <property type="term" value="F:acetylglutamate kinase activity"/>
    <property type="evidence" value="ECO:0007669"/>
    <property type="project" value="UniProtKB-EC"/>
</dbReference>
<comment type="catalytic activity">
    <reaction evidence="12">
        <text>N-acetyl-L-glutamate + ATP = N-acetyl-L-glutamyl 5-phosphate + ADP</text>
        <dbReference type="Rhea" id="RHEA:14629"/>
        <dbReference type="ChEBI" id="CHEBI:30616"/>
        <dbReference type="ChEBI" id="CHEBI:44337"/>
        <dbReference type="ChEBI" id="CHEBI:57936"/>
        <dbReference type="ChEBI" id="CHEBI:456216"/>
        <dbReference type="EC" id="2.7.2.8"/>
    </reaction>
</comment>
<comment type="pathway">
    <text evidence="1">Amino-acid biosynthesis; L-arginine biosynthesis; N(2)-acetyl-L-ornithine from L-glutamate: step 2/4.</text>
</comment>
<evidence type="ECO:0000256" key="6">
    <source>
        <dbReference type="ARBA" id="ARBA00022679"/>
    </source>
</evidence>
<dbReference type="OrthoDB" id="9803155at2"/>
<proteinExistence type="predicted"/>
<dbReference type="EMBL" id="SNYM01000021">
    <property type="protein sequence ID" value="TDQ45052.1"/>
    <property type="molecule type" value="Genomic_DNA"/>
</dbReference>
<feature type="domain" description="Aspartate/glutamate/uridylate kinase" evidence="13">
    <location>
        <begin position="4"/>
        <end position="235"/>
    </location>
</feature>
<keyword evidence="7" id="KW-0547">Nucleotide-binding</keyword>
<evidence type="ECO:0000313" key="14">
    <source>
        <dbReference type="EMBL" id="TDQ45052.1"/>
    </source>
</evidence>
<reference evidence="14 15" key="1">
    <citation type="submission" date="2019-03" db="EMBL/GenBank/DDBJ databases">
        <title>Genomic Encyclopedia of Type Strains, Phase IV (KMG-IV): sequencing the most valuable type-strain genomes for metagenomic binning, comparative biology and taxonomic classification.</title>
        <authorList>
            <person name="Goeker M."/>
        </authorList>
    </citation>
    <scope>NUCLEOTIDE SEQUENCE [LARGE SCALE GENOMIC DNA]</scope>
    <source>
        <strain evidence="14 15">DSM 103792</strain>
    </source>
</reference>
<evidence type="ECO:0000256" key="5">
    <source>
        <dbReference type="ARBA" id="ARBA00022605"/>
    </source>
</evidence>
<keyword evidence="8 14" id="KW-0418">Kinase</keyword>
<protein>
    <recommendedName>
        <fullName evidence="3">Acetylglutamate kinase</fullName>
        <ecNumber evidence="2">2.7.2.8</ecNumber>
    </recommendedName>
    <alternativeName>
        <fullName evidence="10">N-acetyl-L-glutamate 5-phosphotransferase</fullName>
    </alternativeName>
    <alternativeName>
        <fullName evidence="11">NAG kinase</fullName>
    </alternativeName>
</protein>
<accession>A0A4R6UFM1</accession>
<dbReference type="Proteomes" id="UP000295375">
    <property type="component" value="Unassembled WGS sequence"/>
</dbReference>
<keyword evidence="5" id="KW-0028">Amino-acid biosynthesis</keyword>
<evidence type="ECO:0000256" key="2">
    <source>
        <dbReference type="ARBA" id="ARBA00013065"/>
    </source>
</evidence>
<dbReference type="PIRSF" id="PIRSF000728">
    <property type="entry name" value="NAGK"/>
    <property type="match status" value="1"/>
</dbReference>
<keyword evidence="9" id="KW-0067">ATP-binding</keyword>
<sequence length="258" mass="26666">MNPVVVKLSGGAIEDPIVIANLMPALQELAAKQPLILVHGGGKQVDAHFAHWQYPVEKKNGLRVSPAEHMPLITAVLAGQVNKQLLSAAKVVGMNAVGVSLADGDSAVCSPHPDASLGAVGIVDPGKGKMMQALLGAGFVPIVASIALDQQSQLRNVNADDAAVCLAALTKAQDLLLLSDVSGVRDAEGKTHASMTKAQIQQEIANGVIQGGMIAKVMAAMQAAAQLGKHVTIASYLQPDAIRRYAHGQDIGTHILAV</sequence>
<dbReference type="InterPro" id="IPR004662">
    <property type="entry name" value="AcgluKinase_fam"/>
</dbReference>
<evidence type="ECO:0000256" key="4">
    <source>
        <dbReference type="ARBA" id="ARBA00022571"/>
    </source>
</evidence>
<evidence type="ECO:0000256" key="11">
    <source>
        <dbReference type="ARBA" id="ARBA00030639"/>
    </source>
</evidence>
<evidence type="ECO:0000256" key="10">
    <source>
        <dbReference type="ARBA" id="ARBA00030178"/>
    </source>
</evidence>
<dbReference type="SUPFAM" id="SSF53633">
    <property type="entry name" value="Carbamate kinase-like"/>
    <property type="match status" value="1"/>
</dbReference>
<evidence type="ECO:0000313" key="15">
    <source>
        <dbReference type="Proteomes" id="UP000295375"/>
    </source>
</evidence>